<comment type="caution">
    <text evidence="10">The sequence shown here is derived from an EMBL/GenBank/DDBJ whole genome shotgun (WGS) entry which is preliminary data.</text>
</comment>
<evidence type="ECO:0000256" key="7">
    <source>
        <dbReference type="SAM" id="Phobius"/>
    </source>
</evidence>
<keyword evidence="3" id="KW-0964">Secreted</keyword>
<feature type="compositionally biased region" description="Basic and acidic residues" evidence="6">
    <location>
        <begin position="34"/>
        <end position="46"/>
    </location>
</feature>
<evidence type="ECO:0000256" key="1">
    <source>
        <dbReference type="ARBA" id="ARBA00004196"/>
    </source>
</evidence>
<keyword evidence="2" id="KW-0134">Cell wall</keyword>
<sequence length="2145" mass="233090">MNKKPIAFVGTSILLFSNLLPTGVVFAESIGLEQKSEQTEQSDKTLESVQSDVAIPEKSEVPPATTEASTEEQTTESSATETSEEAEEAVVPAMVLKRKNNKAIKEGQTFDLEIFGNLAESVLALPEGLAFDAEDNLSGDKPNEDFSWNEEKSELTIKNISEEEASANVVTLTAEKAGSYELALFDEETNYQSEKLAFDVEEKEEAKKDTEESTEATTESSKEEKAAAKAKATPRAASIGVGISAAGSFRTYTDPVSGLAPTEYAVAVPLSISTAGITGAKVEIPYGFTPDPSNPLFKHFTMTDPIFSFIDPGTPAADSIVDHYENDTTNKKLIIHLKETKTTVETVNLRFKFNPDYDAKIPADQVIWENLQATAYDSSDVQLSQSSTVQVKSDTTDGVATVLTRSTPSGEEYKSGSISTTVRFTNSFNKYSLLDTTADNKLYIQIPTGSTNLTALTNYFDGAVETNADDSTIPVGYTRYYREFKEDSSTFNYIEHLGSVNSMFYLNAFQFTPPTTLTTGEQFHIEIGAIYKKINGKTITKTSKNNYTKQEQKDWELTPGSKDHNTGDTPKSIVNQSDLTSVSKSNIVFGFTSFYHARSVKNTGKRDIKNVRFELYQKSPGSERLNFKNITIHGKVGESSSDRCFYKVEYEIADGSTGVITKTESTPKAGEYSLVLPTLSQGEYINKVTIIPMGSTGTDTGVWSKDNSFGLTYSAKPWANNQWPDGTSIPTDKTSTVNLGATMFYDDETDNQSPVPTETQMNDGKVYYIPGNAVDSYAYFVSSNSNKRQPGDTVDYEIQGYNGLDAVGDITNPEVTVAIPKVLEMQAPDTMKDFYDGKNGVTYSKAVKVTLVGTDATNNYYRFKATGTGYINTSSPSFKIPVSFKVASGTPVGTYPTPFLAISGDNFLQSIRATNNLSDVNATKLGYDNLVKNSYTGTTTGHTALSIVYASKLNGDTAGRKDSGDGWTETTHFAVDKKGTPQMKATVSNTGNTSFNNVRLYDILPSSLDGRGSTGNISFTGLDNAGGTVYYTTNAISTLPDYSSDLQTWNAAKLTSHGFTTAPPSDMKNVTAIFIDFGAQVVAPNQSLDTVMNFLVPDADNQKAVNQFQYSAKEVGSGTTLNAKSSEILFSTEVATVAYDENLPSFMAPGETQASNMPDDQAVLLDISGKGSITLSNKKPTMTGYSFLKWQDKANASKEYDPGDTINFASTMTELNLKAIWKAVSVNVTYKKNDGTAANADVKTYEFGDIVSLAAVTEPTRTGYQFKGWGTTTNATVADFTEGTPIDFVTNKTVYAIWEANTYSVEFKENGGTGTMTDQSFTYDTAGNLKANTFTRAGYQFKGWAKASNAVSADYADKASVKNLSSVANGKVTLHAVWEALDQTINFDVNGGDISSKPDDIVKKTDQDVEIDKVKAPTRTGYTFEGWYNGAAKVTGTIKMPAGGMTLTAHWKANKYTVEFNANKGTGSMASQQFTYDADQTLTANSFTRSGYTFVGWATSDTGSSAYVDQQNVKNLTAVNNGKIELFAVWSASPQVLQFDVNGGDVSTKPANINSTTDATVDISGVNAPTRTGYKFTGWYDGSTKVGNSIVMPVGGKTLRAEWEAISYKVNFHANTGSGSMAKQTFVYDVDQPLTKNTYTKAGYQFEGWKTAQNGLTCDYLDEQTVKNLCTTHDDELTVYAVWRALDQTVTFDVNGGDPATQPLDIIQPTDSTVDLTTVQAPTRTGYKFAGWYDGINKENNSFVMPAGGKTLRAEWTPIKYSVTFDKTSGTGSMTDQEFEYDLNQGLSKNEFSKEGYSFTGWSTVKDSLIDFADEEAVQNLTDVDGAKITLYANWKADDQTLRFDVNGGDEATKPADIISPTDSTVDLTKVKAPTRTGYQFSGWYDGADKAGDDLVMPAGGKTLVAKWTPIKYSVQFDGNSGAGTMAAQGFEYDAEQKLSKNTFTKAGYSFTGWSQKKDGEVEYTDEKAVNNLTTTDGEKITLFAIWQAEDQVVKFDVNGGDEATKPADITGKTGEKVDISKVKAPTRSGYTFAGWYVKDKKSEDVFEMPVGGLTLVAKWTKNDEAAGGSKSDDKNNDSTLPKTEGSYRSYFGARYFSKKAGDDSGYVKNLPKTGSERNPLAGLLGLCILAGSSFMLWIRRSKKE</sequence>
<dbReference type="InterPro" id="IPR019931">
    <property type="entry name" value="LPXTG_anchor"/>
</dbReference>
<dbReference type="InterPro" id="IPR013378">
    <property type="entry name" value="InlB-like_B-rpt"/>
</dbReference>
<dbReference type="InterPro" id="IPR024949">
    <property type="entry name" value="Bet_v_I_allergen"/>
</dbReference>
<dbReference type="NCBIfam" id="TIGR01167">
    <property type="entry name" value="LPXTG_anchor"/>
    <property type="match status" value="1"/>
</dbReference>
<keyword evidence="11" id="KW-1185">Reference proteome</keyword>
<evidence type="ECO:0000259" key="9">
    <source>
        <dbReference type="PROSITE" id="PS50847"/>
    </source>
</evidence>
<evidence type="ECO:0000256" key="8">
    <source>
        <dbReference type="SAM" id="SignalP"/>
    </source>
</evidence>
<feature type="compositionally biased region" description="Basic and acidic residues" evidence="6">
    <location>
        <begin position="200"/>
        <end position="211"/>
    </location>
</feature>
<evidence type="ECO:0000256" key="4">
    <source>
        <dbReference type="ARBA" id="ARBA00022729"/>
    </source>
</evidence>
<evidence type="ECO:0000256" key="5">
    <source>
        <dbReference type="ARBA" id="ARBA00023088"/>
    </source>
</evidence>
<dbReference type="Proteomes" id="UP001252875">
    <property type="component" value="Unassembled WGS sequence"/>
</dbReference>
<feature type="transmembrane region" description="Helical" evidence="7">
    <location>
        <begin position="2121"/>
        <end position="2139"/>
    </location>
</feature>
<keyword evidence="7" id="KW-0472">Membrane</keyword>
<keyword evidence="4 8" id="KW-0732">Signal</keyword>
<accession>A0ABU3EYG5</accession>
<evidence type="ECO:0000256" key="3">
    <source>
        <dbReference type="ARBA" id="ARBA00022525"/>
    </source>
</evidence>
<evidence type="ECO:0000313" key="11">
    <source>
        <dbReference type="Proteomes" id="UP001252875"/>
    </source>
</evidence>
<dbReference type="PROSITE" id="PS00451">
    <property type="entry name" value="PATHOGENESIS_BETVI"/>
    <property type="match status" value="1"/>
</dbReference>
<feature type="signal peptide" evidence="8">
    <location>
        <begin position="1"/>
        <end position="27"/>
    </location>
</feature>
<keyword evidence="7" id="KW-1133">Transmembrane helix</keyword>
<dbReference type="PROSITE" id="PS50847">
    <property type="entry name" value="GRAM_POS_ANCHORING"/>
    <property type="match status" value="1"/>
</dbReference>
<feature type="compositionally biased region" description="Basic and acidic residues" evidence="6">
    <location>
        <begin position="550"/>
        <end position="566"/>
    </location>
</feature>
<organism evidence="10 11">
    <name type="scientific">Enterococcus hulanensis</name>
    <dbReference type="NCBI Taxonomy" id="2559929"/>
    <lineage>
        <taxon>Bacteria</taxon>
        <taxon>Bacillati</taxon>
        <taxon>Bacillota</taxon>
        <taxon>Bacilli</taxon>
        <taxon>Lactobacillales</taxon>
        <taxon>Enterococcaceae</taxon>
        <taxon>Enterococcus</taxon>
    </lineage>
</organism>
<dbReference type="EMBL" id="JARPYI010000004">
    <property type="protein sequence ID" value="MDT2599918.1"/>
    <property type="molecule type" value="Genomic_DNA"/>
</dbReference>
<feature type="region of interest" description="Disordered" evidence="6">
    <location>
        <begin position="34"/>
        <end position="88"/>
    </location>
</feature>
<protein>
    <submittedName>
        <fullName evidence="10">InlB B-repeat-containing protein</fullName>
    </submittedName>
</protein>
<dbReference type="NCBIfam" id="TIGR02543">
    <property type="entry name" value="List_Bact_rpt"/>
    <property type="match status" value="8"/>
</dbReference>
<evidence type="ECO:0000256" key="2">
    <source>
        <dbReference type="ARBA" id="ARBA00022512"/>
    </source>
</evidence>
<dbReference type="InterPro" id="IPR042229">
    <property type="entry name" value="Listeria/Bacterioides_rpt_sf"/>
</dbReference>
<keyword evidence="7" id="KW-0812">Transmembrane</keyword>
<feature type="domain" description="Gram-positive cocci surface proteins LPxTG" evidence="9">
    <location>
        <begin position="2111"/>
        <end position="2145"/>
    </location>
</feature>
<evidence type="ECO:0000313" key="10">
    <source>
        <dbReference type="EMBL" id="MDT2599918.1"/>
    </source>
</evidence>
<comment type="subcellular location">
    <subcellularLocation>
        <location evidence="1">Cell envelope</location>
    </subcellularLocation>
</comment>
<evidence type="ECO:0000256" key="6">
    <source>
        <dbReference type="SAM" id="MobiDB-lite"/>
    </source>
</evidence>
<dbReference type="Pfam" id="PF09479">
    <property type="entry name" value="Flg_new"/>
    <property type="match status" value="12"/>
</dbReference>
<dbReference type="Pfam" id="PF00746">
    <property type="entry name" value="Gram_pos_anchor"/>
    <property type="match status" value="1"/>
</dbReference>
<proteinExistence type="predicted"/>
<name>A0ABU3EYG5_9ENTE</name>
<reference evidence="10 11" key="1">
    <citation type="submission" date="2023-03" db="EMBL/GenBank/DDBJ databases">
        <authorList>
            <person name="Shen W."/>
            <person name="Cai J."/>
        </authorList>
    </citation>
    <scope>NUCLEOTIDE SEQUENCE [LARGE SCALE GENOMIC DNA]</scope>
    <source>
        <strain evidence="10 11">D6-4</strain>
    </source>
</reference>
<keyword evidence="5" id="KW-0572">Peptidoglycan-anchor</keyword>
<feature type="chain" id="PRO_5046039750" evidence="8">
    <location>
        <begin position="28"/>
        <end position="2145"/>
    </location>
</feature>
<dbReference type="Gene3D" id="2.60.40.4270">
    <property type="entry name" value="Listeria-Bacteroides repeat domain"/>
    <property type="match status" value="12"/>
</dbReference>
<dbReference type="RefSeq" id="WP_311822838.1">
    <property type="nucleotide sequence ID" value="NZ_JARPYF010000007.1"/>
</dbReference>
<feature type="region of interest" description="Disordered" evidence="6">
    <location>
        <begin position="200"/>
        <end position="231"/>
    </location>
</feature>
<gene>
    <name evidence="10" type="ORF">P7D85_09035</name>
</gene>
<feature type="region of interest" description="Disordered" evidence="6">
    <location>
        <begin position="550"/>
        <end position="571"/>
    </location>
</feature>